<sequence>MGLSFLSHQPTKIVLVGLNYKDHAKELNMPLPPEPIIFMKPVTSLIGPGECIVYPTQATRVDYEAELAIVIKDVCKDIAPEGVMEHIEGFTCLNDVTARDIQKRDVQWTRAKSFDSFCPVGPEIVKDIDPNNLTIRSFLNGELKQDSNTAEFIFTVETLVSFISQVMTLMPGDIIATGTPGGIGAMDRGDTIEVTIEGIGTLRNYVV</sequence>
<dbReference type="PANTHER" id="PTHR11820">
    <property type="entry name" value="ACYLPYRUVASE"/>
    <property type="match status" value="1"/>
</dbReference>
<evidence type="ECO:0000256" key="1">
    <source>
        <dbReference type="ARBA" id="ARBA00022723"/>
    </source>
</evidence>
<dbReference type="SUPFAM" id="SSF56529">
    <property type="entry name" value="FAH"/>
    <property type="match status" value="1"/>
</dbReference>
<evidence type="ECO:0000313" key="3">
    <source>
        <dbReference type="EMBL" id="QNO56454.1"/>
    </source>
</evidence>
<organism evidence="3">
    <name type="scientific">Candidatus Methanophaga sp. ANME-1 ERB7</name>
    <dbReference type="NCBI Taxonomy" id="2759913"/>
    <lineage>
        <taxon>Archaea</taxon>
        <taxon>Methanobacteriati</taxon>
        <taxon>Methanobacteriota</taxon>
        <taxon>Stenosarchaea group</taxon>
        <taxon>Methanomicrobia</taxon>
        <taxon>Candidatus Methanophagales</taxon>
        <taxon>Candidatus Methanophagaceae</taxon>
        <taxon>Candidatus Methanophaga</taxon>
    </lineage>
</organism>
<accession>A0A7G9Z870</accession>
<dbReference type="InterPro" id="IPR011234">
    <property type="entry name" value="Fumarylacetoacetase-like_C"/>
</dbReference>
<dbReference type="GO" id="GO:0018773">
    <property type="term" value="F:acetylpyruvate hydrolase activity"/>
    <property type="evidence" value="ECO:0007669"/>
    <property type="project" value="TreeGrafter"/>
</dbReference>
<dbReference type="InterPro" id="IPR036663">
    <property type="entry name" value="Fumarylacetoacetase_C_sf"/>
</dbReference>
<gene>
    <name evidence="3" type="ORF">OHJJKADD_00027</name>
</gene>
<dbReference type="EC" id="4.2.1.141" evidence="3"/>
<dbReference type="AlphaFoldDB" id="A0A7G9Z870"/>
<protein>
    <submittedName>
        <fullName evidence="3">Putative 2-keto-3-deoxyxylonate dehydratase</fullName>
        <ecNumber evidence="3">4.2.1.141</ecNumber>
    </submittedName>
</protein>
<dbReference type="PANTHER" id="PTHR11820:SF7">
    <property type="entry name" value="ACYLPYRUVASE FAHD1, MITOCHONDRIAL"/>
    <property type="match status" value="1"/>
</dbReference>
<proteinExistence type="predicted"/>
<dbReference type="GO" id="GO:0016853">
    <property type="term" value="F:isomerase activity"/>
    <property type="evidence" value="ECO:0007669"/>
    <property type="project" value="UniProtKB-ARBA"/>
</dbReference>
<dbReference type="Pfam" id="PF01557">
    <property type="entry name" value="FAA_hydrolase"/>
    <property type="match status" value="1"/>
</dbReference>
<evidence type="ECO:0000259" key="2">
    <source>
        <dbReference type="Pfam" id="PF01557"/>
    </source>
</evidence>
<dbReference type="FunFam" id="3.90.850.10:FF:000002">
    <property type="entry name" value="2-hydroxyhepta-2,4-diene-1,7-dioate isomerase"/>
    <property type="match status" value="1"/>
</dbReference>
<name>A0A7G9Z870_9EURY</name>
<dbReference type="GO" id="GO:0016829">
    <property type="term" value="F:lyase activity"/>
    <property type="evidence" value="ECO:0007669"/>
    <property type="project" value="UniProtKB-KW"/>
</dbReference>
<dbReference type="Gene3D" id="3.90.850.10">
    <property type="entry name" value="Fumarylacetoacetase-like, C-terminal domain"/>
    <property type="match status" value="1"/>
</dbReference>
<feature type="domain" description="Fumarylacetoacetase-like C-terminal" evidence="2">
    <location>
        <begin position="12"/>
        <end position="207"/>
    </location>
</feature>
<keyword evidence="1" id="KW-0479">Metal-binding</keyword>
<dbReference type="EMBL" id="MT631656">
    <property type="protein sequence ID" value="QNO56454.1"/>
    <property type="molecule type" value="Genomic_DNA"/>
</dbReference>
<dbReference type="GO" id="GO:0046872">
    <property type="term" value="F:metal ion binding"/>
    <property type="evidence" value="ECO:0007669"/>
    <property type="project" value="UniProtKB-KW"/>
</dbReference>
<reference evidence="3" key="1">
    <citation type="submission" date="2020-06" db="EMBL/GenBank/DDBJ databases">
        <title>Unique genomic features of the anaerobic methanotrophic archaea.</title>
        <authorList>
            <person name="Chadwick G.L."/>
            <person name="Skennerton C.T."/>
            <person name="Laso-Perez R."/>
            <person name="Leu A.O."/>
            <person name="Speth D.R."/>
            <person name="Yu H."/>
            <person name="Morgan-Lang C."/>
            <person name="Hatzenpichler R."/>
            <person name="Goudeau D."/>
            <person name="Malmstrom R."/>
            <person name="Brazelton W.J."/>
            <person name="Woyke T."/>
            <person name="Hallam S.J."/>
            <person name="Tyson G.W."/>
            <person name="Wegener G."/>
            <person name="Boetius A."/>
            <person name="Orphan V."/>
        </authorList>
    </citation>
    <scope>NUCLEOTIDE SEQUENCE</scope>
</reference>
<keyword evidence="3" id="KW-0456">Lyase</keyword>
<dbReference type="GO" id="GO:0019752">
    <property type="term" value="P:carboxylic acid metabolic process"/>
    <property type="evidence" value="ECO:0007669"/>
    <property type="project" value="UniProtKB-ARBA"/>
</dbReference>